<keyword evidence="6" id="KW-0175">Coiled coil</keyword>
<sequence>MLIRLLLVTIIPLVVGTQQTQLRDVRGVPLSELSLFQPTGDKLNLFTCRDGAQTIPYSKLNDDYCDCLDGSDEPGTSSCQNTKFFCRNEGFTGRYVPSTRINDGICDCCDGSDEYDGGVSCANICGELSKAEKMERERVEGIARRGYAKRKELSREWFELRDEKLRNVDTLKQKKVDLELKLKMLENSKKIAEEISLDELKTLIQLDANNDAEVSDDEAKTYLPINEADYEYFRSNIYDRLSLAKQNQHDEEEKMPPYPLEIQAAIDAAVEARRNFDELNDQIQDIDNNIREADEFAATVDGEDAAWAAIKGKCFERNEWVTVGSNKHAKQIYTDGQQCWNGPQRSTVVVMECGEDYELADVTEPAKCEYHFVFRTPLACNDPDSEPKHEEL</sequence>
<protein>
    <recommendedName>
        <fullName evidence="1">Glucosidase 2 subunit beta</fullName>
    </recommendedName>
</protein>
<dbReference type="SUPFAM" id="SSF50911">
    <property type="entry name" value="Mannose 6-phosphate receptor domain"/>
    <property type="match status" value="1"/>
</dbReference>
<evidence type="ECO:0000256" key="5">
    <source>
        <dbReference type="PROSITE-ProRule" id="PRU00124"/>
    </source>
</evidence>
<feature type="signal peptide" evidence="7">
    <location>
        <begin position="1"/>
        <end position="16"/>
    </location>
</feature>
<accession>A0A8S1F831</accession>
<dbReference type="PANTHER" id="PTHR12630">
    <property type="entry name" value="N-LINKED OLIGOSACCHARIDE PROCESSING"/>
    <property type="match status" value="1"/>
</dbReference>
<dbReference type="Pfam" id="PF13015">
    <property type="entry name" value="PRKCSH_1"/>
    <property type="match status" value="1"/>
</dbReference>
<dbReference type="PROSITE" id="PS50068">
    <property type="entry name" value="LDLRA_2"/>
    <property type="match status" value="1"/>
</dbReference>
<dbReference type="CDD" id="cd00112">
    <property type="entry name" value="LDLa"/>
    <property type="match status" value="1"/>
</dbReference>
<proteinExistence type="predicted"/>
<keyword evidence="4" id="KW-1015">Disulfide bond</keyword>
<evidence type="ECO:0000256" key="7">
    <source>
        <dbReference type="SAM" id="SignalP"/>
    </source>
</evidence>
<gene>
    <name evidence="9" type="ORF">CBOVIS_LOCUS9645</name>
</gene>
<dbReference type="InterPro" id="IPR044865">
    <property type="entry name" value="MRH_dom"/>
</dbReference>
<feature type="coiled-coil region" evidence="6">
    <location>
        <begin position="161"/>
        <end position="195"/>
    </location>
</feature>
<dbReference type="Gene3D" id="4.10.400.10">
    <property type="entry name" value="Low-density Lipoprotein Receptor"/>
    <property type="match status" value="1"/>
</dbReference>
<dbReference type="Proteomes" id="UP000494206">
    <property type="component" value="Unassembled WGS sequence"/>
</dbReference>
<dbReference type="SUPFAM" id="SSF57424">
    <property type="entry name" value="LDL receptor-like module"/>
    <property type="match status" value="1"/>
</dbReference>
<feature type="domain" description="MRH" evidence="8">
    <location>
        <begin position="210"/>
        <end position="382"/>
    </location>
</feature>
<dbReference type="Gene3D" id="2.70.130.10">
    <property type="entry name" value="Mannose-6-phosphate receptor binding domain"/>
    <property type="match status" value="1"/>
</dbReference>
<reference evidence="9 10" key="1">
    <citation type="submission" date="2020-04" db="EMBL/GenBank/DDBJ databases">
        <authorList>
            <person name="Laetsch R D."/>
            <person name="Stevens L."/>
            <person name="Kumar S."/>
            <person name="Blaxter L. M."/>
        </authorList>
    </citation>
    <scope>NUCLEOTIDE SEQUENCE [LARGE SCALE GENOMIC DNA]</scope>
</reference>
<feature type="chain" id="PRO_5035728738" description="Glucosidase 2 subunit beta" evidence="7">
    <location>
        <begin position="17"/>
        <end position="392"/>
    </location>
</feature>
<dbReference type="GO" id="GO:0017177">
    <property type="term" value="C:glucosidase II complex"/>
    <property type="evidence" value="ECO:0007669"/>
    <property type="project" value="TreeGrafter"/>
</dbReference>
<dbReference type="InterPro" id="IPR028146">
    <property type="entry name" value="PRKCSH_N"/>
</dbReference>
<comment type="caution">
    <text evidence="5">Lacks conserved residue(s) required for the propagation of feature annotation.</text>
</comment>
<dbReference type="InterPro" id="IPR036055">
    <property type="entry name" value="LDL_receptor-like_sf"/>
</dbReference>
<dbReference type="OrthoDB" id="28322at2759"/>
<dbReference type="GO" id="GO:0006491">
    <property type="term" value="P:N-glycan processing"/>
    <property type="evidence" value="ECO:0007669"/>
    <property type="project" value="TreeGrafter"/>
</dbReference>
<evidence type="ECO:0000256" key="1">
    <source>
        <dbReference type="ARBA" id="ARBA00022387"/>
    </source>
</evidence>
<evidence type="ECO:0000259" key="8">
    <source>
        <dbReference type="PROSITE" id="PS51914"/>
    </source>
</evidence>
<dbReference type="AlphaFoldDB" id="A0A8S1F831"/>
<dbReference type="PANTHER" id="PTHR12630:SF1">
    <property type="entry name" value="GLUCOSIDASE 2 SUBUNIT BETA"/>
    <property type="match status" value="1"/>
</dbReference>
<organism evidence="9 10">
    <name type="scientific">Caenorhabditis bovis</name>
    <dbReference type="NCBI Taxonomy" id="2654633"/>
    <lineage>
        <taxon>Eukaryota</taxon>
        <taxon>Metazoa</taxon>
        <taxon>Ecdysozoa</taxon>
        <taxon>Nematoda</taxon>
        <taxon>Chromadorea</taxon>
        <taxon>Rhabditida</taxon>
        <taxon>Rhabditina</taxon>
        <taxon>Rhabditomorpha</taxon>
        <taxon>Rhabditoidea</taxon>
        <taxon>Rhabditidae</taxon>
        <taxon>Peloderinae</taxon>
        <taxon>Caenorhabditis</taxon>
    </lineage>
</organism>
<feature type="coiled-coil region" evidence="6">
    <location>
        <begin position="262"/>
        <end position="296"/>
    </location>
</feature>
<evidence type="ECO:0000313" key="10">
    <source>
        <dbReference type="Proteomes" id="UP000494206"/>
    </source>
</evidence>
<dbReference type="InterPro" id="IPR039794">
    <property type="entry name" value="Gtb1-like"/>
</dbReference>
<keyword evidence="3" id="KW-0256">Endoplasmic reticulum</keyword>
<comment type="caution">
    <text evidence="9">The sequence shown here is derived from an EMBL/GenBank/DDBJ whole genome shotgun (WGS) entry which is preliminary data.</text>
</comment>
<dbReference type="PROSITE" id="PS51914">
    <property type="entry name" value="MRH"/>
    <property type="match status" value="1"/>
</dbReference>
<dbReference type="InterPro" id="IPR009011">
    <property type="entry name" value="Man6P_isomerase_rcpt-bd_dom_sf"/>
</dbReference>
<evidence type="ECO:0000256" key="2">
    <source>
        <dbReference type="ARBA" id="ARBA00022729"/>
    </source>
</evidence>
<dbReference type="InterPro" id="IPR036607">
    <property type="entry name" value="PRKCSH"/>
</dbReference>
<evidence type="ECO:0000313" key="9">
    <source>
        <dbReference type="EMBL" id="CAB3407771.1"/>
    </source>
</evidence>
<evidence type="ECO:0000256" key="4">
    <source>
        <dbReference type="ARBA" id="ARBA00023157"/>
    </source>
</evidence>
<dbReference type="EMBL" id="CADEPM010000006">
    <property type="protein sequence ID" value="CAB3407771.1"/>
    <property type="molecule type" value="Genomic_DNA"/>
</dbReference>
<dbReference type="InterPro" id="IPR002172">
    <property type="entry name" value="LDrepeatLR_classA_rpt"/>
</dbReference>
<keyword evidence="2 7" id="KW-0732">Signal</keyword>
<name>A0A8S1F831_9PELO</name>
<dbReference type="Pfam" id="PF12999">
    <property type="entry name" value="PRKCSH-like"/>
    <property type="match status" value="1"/>
</dbReference>
<evidence type="ECO:0000256" key="6">
    <source>
        <dbReference type="SAM" id="Coils"/>
    </source>
</evidence>
<evidence type="ECO:0000256" key="3">
    <source>
        <dbReference type="ARBA" id="ARBA00022824"/>
    </source>
</evidence>
<keyword evidence="10" id="KW-1185">Reference proteome</keyword>